<dbReference type="OrthoDB" id="9810617at2"/>
<dbReference type="Proteomes" id="UP000030125">
    <property type="component" value="Unassembled WGS sequence"/>
</dbReference>
<evidence type="ECO:0000259" key="4">
    <source>
        <dbReference type="Pfam" id="PF00881"/>
    </source>
</evidence>
<accession>A0A099WU14</accession>
<dbReference type="GO" id="GO:0034599">
    <property type="term" value="P:cellular response to oxidative stress"/>
    <property type="evidence" value="ECO:0007669"/>
    <property type="project" value="InterPro"/>
</dbReference>
<name>A0A099WU14_PORCN</name>
<dbReference type="PANTHER" id="PTHR43035:SF1">
    <property type="entry name" value="FATTY ACID REPRESSION MUTANT PROTEIN 2-RELATED"/>
    <property type="match status" value="1"/>
</dbReference>
<dbReference type="Proteomes" id="UP000189956">
    <property type="component" value="Unassembled WGS sequence"/>
</dbReference>
<keyword evidence="2" id="KW-0963">Cytoplasm</keyword>
<evidence type="ECO:0000313" key="7">
    <source>
        <dbReference type="Proteomes" id="UP000030125"/>
    </source>
</evidence>
<evidence type="ECO:0000313" key="8">
    <source>
        <dbReference type="Proteomes" id="UP000189956"/>
    </source>
</evidence>
<keyword evidence="7" id="KW-1185">Reference proteome</keyword>
<dbReference type="PANTHER" id="PTHR43035">
    <property type="entry name" value="FATTY ACID REPRESSION MUTANT PROTEIN 2-RELATED"/>
    <property type="match status" value="1"/>
</dbReference>
<gene>
    <name evidence="5" type="ORF">HQ35_09955</name>
    <name evidence="6" type="ORF">SAMN02745205_00949</name>
</gene>
<dbReference type="EMBL" id="FUWL01000006">
    <property type="protein sequence ID" value="SJZ48019.1"/>
    <property type="molecule type" value="Genomic_DNA"/>
</dbReference>
<evidence type="ECO:0000313" key="6">
    <source>
        <dbReference type="EMBL" id="SJZ48019.1"/>
    </source>
</evidence>
<sequence length="197" mass="21421">MLKDALAHRHSHYGLRPEWVAPRETVEDLIGHVLQTVPSAFNSQPVRMVLLTGEAHTAHWKLVEDALISIMGQEAYEANTAAKIRQAFASGIGTVLFFDVPSVTEGLQASFPAYAANFPLWAQQVQGSHQHAVWMGLDMLGFGASLQHYIGMVDSDIKALAGVDASWVLSAQMPFGAPLAEAEGKEKLPLSETFIVK</sequence>
<dbReference type="InterPro" id="IPR033877">
    <property type="entry name" value="Frm2/Hbn1"/>
</dbReference>
<dbReference type="FunFam" id="3.40.109.10:FF:000001">
    <property type="entry name" value="Nitroreductase family"/>
    <property type="match status" value="1"/>
</dbReference>
<protein>
    <recommendedName>
        <fullName evidence="4">Nitroreductase domain-containing protein</fullName>
    </recommendedName>
</protein>
<evidence type="ECO:0000256" key="2">
    <source>
        <dbReference type="ARBA" id="ARBA00022490"/>
    </source>
</evidence>
<reference evidence="5 7" key="1">
    <citation type="submission" date="2014-08" db="EMBL/GenBank/DDBJ databases">
        <title>Porphyromonas cangingivalis strain:COT-109_OH1386 Genome sequencing.</title>
        <authorList>
            <person name="Wallis C."/>
            <person name="Deusch O."/>
            <person name="O'Flynn C."/>
            <person name="Davis I."/>
            <person name="Jospin G."/>
            <person name="Darling A.E."/>
            <person name="Coil D.A."/>
            <person name="Alexiev A."/>
            <person name="Horsfall A."/>
            <person name="Kirkwood N."/>
            <person name="Harris S."/>
            <person name="Eisen J.A."/>
        </authorList>
    </citation>
    <scope>NUCLEOTIDE SEQUENCE [LARGE SCALE GENOMIC DNA]</scope>
    <source>
        <strain evidence="7">COT-109 OH1386</strain>
        <strain evidence="5">COT-109_OH1386</strain>
    </source>
</reference>
<feature type="domain" description="Nitroreductase" evidence="4">
    <location>
        <begin position="7"/>
        <end position="176"/>
    </location>
</feature>
<dbReference type="InterPro" id="IPR000415">
    <property type="entry name" value="Nitroreductase-like"/>
</dbReference>
<comment type="subcellular location">
    <subcellularLocation>
        <location evidence="1">Cytoplasm</location>
    </subcellularLocation>
</comment>
<dbReference type="InterPro" id="IPR029479">
    <property type="entry name" value="Nitroreductase"/>
</dbReference>
<dbReference type="EMBL" id="JQJD01000060">
    <property type="protein sequence ID" value="KGN78527.1"/>
    <property type="molecule type" value="Genomic_DNA"/>
</dbReference>
<dbReference type="eggNOG" id="COG3560">
    <property type="taxonomic scope" value="Bacteria"/>
</dbReference>
<evidence type="ECO:0000313" key="5">
    <source>
        <dbReference type="EMBL" id="KGN78527.1"/>
    </source>
</evidence>
<dbReference type="Pfam" id="PF00881">
    <property type="entry name" value="Nitroreductase"/>
    <property type="match status" value="1"/>
</dbReference>
<evidence type="ECO:0000256" key="3">
    <source>
        <dbReference type="ARBA" id="ARBA00023002"/>
    </source>
</evidence>
<dbReference type="SUPFAM" id="SSF55469">
    <property type="entry name" value="FMN-dependent nitroreductase-like"/>
    <property type="match status" value="1"/>
</dbReference>
<dbReference type="AlphaFoldDB" id="A0A099WU14"/>
<dbReference type="GO" id="GO:0005737">
    <property type="term" value="C:cytoplasm"/>
    <property type="evidence" value="ECO:0007669"/>
    <property type="project" value="UniProtKB-SubCell"/>
</dbReference>
<keyword evidence="3" id="KW-0560">Oxidoreductase</keyword>
<reference evidence="6 8" key="2">
    <citation type="submission" date="2017-02" db="EMBL/GenBank/DDBJ databases">
        <authorList>
            <person name="Peterson S.W."/>
        </authorList>
    </citation>
    <scope>NUCLEOTIDE SEQUENCE [LARGE SCALE GENOMIC DNA]</scope>
    <source>
        <strain evidence="6 8">ATCC 700135</strain>
    </source>
</reference>
<proteinExistence type="predicted"/>
<organism evidence="5 7">
    <name type="scientific">Porphyromonas cangingivalis</name>
    <dbReference type="NCBI Taxonomy" id="36874"/>
    <lineage>
        <taxon>Bacteria</taxon>
        <taxon>Pseudomonadati</taxon>
        <taxon>Bacteroidota</taxon>
        <taxon>Bacteroidia</taxon>
        <taxon>Bacteroidales</taxon>
        <taxon>Porphyromonadaceae</taxon>
        <taxon>Porphyromonas</taxon>
    </lineage>
</organism>
<evidence type="ECO:0000256" key="1">
    <source>
        <dbReference type="ARBA" id="ARBA00004496"/>
    </source>
</evidence>
<dbReference type="Gene3D" id="3.40.109.10">
    <property type="entry name" value="NADH Oxidase"/>
    <property type="match status" value="1"/>
</dbReference>
<dbReference type="GO" id="GO:0016491">
    <property type="term" value="F:oxidoreductase activity"/>
    <property type="evidence" value="ECO:0007669"/>
    <property type="project" value="UniProtKB-KW"/>
</dbReference>